<reference evidence="1 2" key="1">
    <citation type="submission" date="2015-05" db="EMBL/GenBank/DDBJ databases">
        <authorList>
            <person name="Wang D.B."/>
            <person name="Wang M."/>
        </authorList>
    </citation>
    <scope>NUCLEOTIDE SEQUENCE [LARGE SCALE GENOMIC DNA]</scope>
    <source>
        <strain evidence="1">VL1</strain>
    </source>
</reference>
<gene>
    <name evidence="1" type="ORF">BN1708_019638</name>
</gene>
<dbReference type="STRING" id="100787.A0A0G4MKV1"/>
<sequence>TEIPKSFDVYAVKAIAGRMFAVPPLTIRLVWETGEWDPVGGFDEELGDSSDEEDEGLEADLAVEIEAAKGFGEDVELRKGGRWVKREVELADGPRQLGFCVDGLSARIRVETRQ</sequence>
<proteinExistence type="predicted"/>
<feature type="non-terminal residue" evidence="1">
    <location>
        <position position="114"/>
    </location>
</feature>
<dbReference type="AlphaFoldDB" id="A0A0G4MKV1"/>
<dbReference type="Proteomes" id="UP000044602">
    <property type="component" value="Unassembled WGS sequence"/>
</dbReference>
<name>A0A0G4MKV1_VERLO</name>
<evidence type="ECO:0000313" key="2">
    <source>
        <dbReference type="Proteomes" id="UP000044602"/>
    </source>
</evidence>
<organism evidence="1 2">
    <name type="scientific">Verticillium longisporum</name>
    <name type="common">Verticillium dahliae var. longisporum</name>
    <dbReference type="NCBI Taxonomy" id="100787"/>
    <lineage>
        <taxon>Eukaryota</taxon>
        <taxon>Fungi</taxon>
        <taxon>Dikarya</taxon>
        <taxon>Ascomycota</taxon>
        <taxon>Pezizomycotina</taxon>
        <taxon>Sordariomycetes</taxon>
        <taxon>Hypocreomycetidae</taxon>
        <taxon>Glomerellales</taxon>
        <taxon>Plectosphaerellaceae</taxon>
        <taxon>Verticillium</taxon>
    </lineage>
</organism>
<feature type="non-terminal residue" evidence="1">
    <location>
        <position position="1"/>
    </location>
</feature>
<dbReference type="EMBL" id="CVQH01023271">
    <property type="protein sequence ID" value="CRK34866.1"/>
    <property type="molecule type" value="Genomic_DNA"/>
</dbReference>
<protein>
    <submittedName>
        <fullName evidence="1">Uncharacterized protein</fullName>
    </submittedName>
</protein>
<accession>A0A0G4MKV1</accession>
<keyword evidence="2" id="KW-1185">Reference proteome</keyword>
<evidence type="ECO:0000313" key="1">
    <source>
        <dbReference type="EMBL" id="CRK34866.1"/>
    </source>
</evidence>